<evidence type="ECO:0000256" key="1">
    <source>
        <dbReference type="SAM" id="Coils"/>
    </source>
</evidence>
<dbReference type="EMBL" id="JANUGW010000013">
    <property type="protein sequence ID" value="MCS0583483.1"/>
    <property type="molecule type" value="Genomic_DNA"/>
</dbReference>
<reference evidence="2 3" key="1">
    <citation type="submission" date="2022-08" db="EMBL/GenBank/DDBJ databases">
        <title>Reclassification of Massilia species as members of the genera Telluria, Duganella, Pseudoduganella, Mokoshia gen. nov. and Zemynaea gen. nov. using orthogonal and non-orthogonal genome-based approaches.</title>
        <authorList>
            <person name="Bowman J.P."/>
        </authorList>
    </citation>
    <scope>NUCLEOTIDE SEQUENCE [LARGE SCALE GENOMIC DNA]</scope>
    <source>
        <strain evidence="2 3">JCM 31316</strain>
    </source>
</reference>
<gene>
    <name evidence="2" type="ORF">NX784_17980</name>
</gene>
<name>A0ABT1ZU93_9BURK</name>
<organism evidence="2 3">
    <name type="scientific">Massilia pinisoli</name>
    <dbReference type="NCBI Taxonomy" id="1772194"/>
    <lineage>
        <taxon>Bacteria</taxon>
        <taxon>Pseudomonadati</taxon>
        <taxon>Pseudomonadota</taxon>
        <taxon>Betaproteobacteria</taxon>
        <taxon>Burkholderiales</taxon>
        <taxon>Oxalobacteraceae</taxon>
        <taxon>Telluria group</taxon>
        <taxon>Massilia</taxon>
    </lineage>
</organism>
<dbReference type="Proteomes" id="UP001204151">
    <property type="component" value="Unassembled WGS sequence"/>
</dbReference>
<dbReference type="RefSeq" id="WP_258818064.1">
    <property type="nucleotide sequence ID" value="NZ_JANUGW010000013.1"/>
</dbReference>
<feature type="coiled-coil region" evidence="1">
    <location>
        <begin position="59"/>
        <end position="86"/>
    </location>
</feature>
<sequence length="222" mass="24462">MHFEVPKSKKLKEFGGEYVMIVISILTALALEHAVQAVHHRQLAHEAGERIEAELHLNAKDVSDVLERNERDLKEIQRVRAELLKGIQGKVPDAELMAHFKSDWKAGLTLGIKVPTLRHEAWDAAVANQAVTWMPDAQLQRYVTAYADMRDVQTLMMGGGSTFVDGPRLMDTLSDLDTGTATPHQMLKTLSQLRSAYGSVDGNLHGLLKSLPKAGAVLADAH</sequence>
<proteinExistence type="predicted"/>
<accession>A0ABT1ZU93</accession>
<keyword evidence="3" id="KW-1185">Reference proteome</keyword>
<comment type="caution">
    <text evidence="2">The sequence shown here is derived from an EMBL/GenBank/DDBJ whole genome shotgun (WGS) entry which is preliminary data.</text>
</comment>
<protein>
    <submittedName>
        <fullName evidence="2">Uncharacterized protein</fullName>
    </submittedName>
</protein>
<keyword evidence="1" id="KW-0175">Coiled coil</keyword>
<evidence type="ECO:0000313" key="2">
    <source>
        <dbReference type="EMBL" id="MCS0583483.1"/>
    </source>
</evidence>
<evidence type="ECO:0000313" key="3">
    <source>
        <dbReference type="Proteomes" id="UP001204151"/>
    </source>
</evidence>